<keyword evidence="3 4" id="KW-0732">Signal</keyword>
<dbReference type="PANTHER" id="PTHR30024:SF47">
    <property type="entry name" value="TAURINE-BINDING PERIPLASMIC PROTEIN"/>
    <property type="match status" value="1"/>
</dbReference>
<feature type="signal peptide" evidence="4">
    <location>
        <begin position="1"/>
        <end position="18"/>
    </location>
</feature>
<dbReference type="PROSITE" id="PS51257">
    <property type="entry name" value="PROKAR_LIPOPROTEIN"/>
    <property type="match status" value="1"/>
</dbReference>
<feature type="domain" description="Solute-binding protein family 3/N-terminal" evidence="5">
    <location>
        <begin position="54"/>
        <end position="279"/>
    </location>
</feature>
<organism evidence="6 7">
    <name type="scientific">Allofournierella massiliensis</name>
    <dbReference type="NCBI Taxonomy" id="1650663"/>
    <lineage>
        <taxon>Bacteria</taxon>
        <taxon>Bacillati</taxon>
        <taxon>Bacillota</taxon>
        <taxon>Clostridia</taxon>
        <taxon>Eubacteriales</taxon>
        <taxon>Oscillospiraceae</taxon>
        <taxon>Allofournierella</taxon>
    </lineage>
</organism>
<feature type="chain" id="PRO_5047453078" evidence="4">
    <location>
        <begin position="19"/>
        <end position="354"/>
    </location>
</feature>
<comment type="similarity">
    <text evidence="2">Belongs to the bacterial solute-binding protein SsuA/TauA family.</text>
</comment>
<comment type="subcellular location">
    <subcellularLocation>
        <location evidence="1">Periplasm</location>
    </subcellularLocation>
</comment>
<dbReference type="Pfam" id="PF09084">
    <property type="entry name" value="NMT1"/>
    <property type="match status" value="1"/>
</dbReference>
<evidence type="ECO:0000313" key="6">
    <source>
        <dbReference type="EMBL" id="MDM8201181.1"/>
    </source>
</evidence>
<dbReference type="InterPro" id="IPR001638">
    <property type="entry name" value="Solute-binding_3/MltF_N"/>
</dbReference>
<evidence type="ECO:0000313" key="7">
    <source>
        <dbReference type="Proteomes" id="UP001529380"/>
    </source>
</evidence>
<evidence type="ECO:0000256" key="4">
    <source>
        <dbReference type="SAM" id="SignalP"/>
    </source>
</evidence>
<protein>
    <submittedName>
        <fullName evidence="6">ABC transporter substrate-binding protein</fullName>
    </submittedName>
</protein>
<dbReference type="SMART" id="SM00062">
    <property type="entry name" value="PBPb"/>
    <property type="match status" value="1"/>
</dbReference>
<evidence type="ECO:0000256" key="2">
    <source>
        <dbReference type="ARBA" id="ARBA00010742"/>
    </source>
</evidence>
<reference evidence="6 7" key="1">
    <citation type="submission" date="2023-06" db="EMBL/GenBank/DDBJ databases">
        <title>Identification and characterization of horizontal gene transfer across gut microbiota members of farm animals based on homology search.</title>
        <authorList>
            <person name="Schwarzerova J."/>
            <person name="Nykrynova M."/>
            <person name="Jureckova K."/>
            <person name="Cejkova D."/>
            <person name="Rychlik I."/>
        </authorList>
    </citation>
    <scope>NUCLEOTIDE SEQUENCE [LARGE SCALE GENOMIC DNA]</scope>
    <source>
        <strain evidence="6 7">ET340</strain>
    </source>
</reference>
<dbReference type="Gene3D" id="3.40.190.10">
    <property type="entry name" value="Periplasmic binding protein-like II"/>
    <property type="match status" value="2"/>
</dbReference>
<dbReference type="PANTHER" id="PTHR30024">
    <property type="entry name" value="ALIPHATIC SULFONATES-BINDING PROTEIN-RELATED"/>
    <property type="match status" value="1"/>
</dbReference>
<evidence type="ECO:0000256" key="3">
    <source>
        <dbReference type="ARBA" id="ARBA00022729"/>
    </source>
</evidence>
<dbReference type="RefSeq" id="WP_289599775.1">
    <property type="nucleotide sequence ID" value="NZ_JAUDCL010000011.1"/>
</dbReference>
<evidence type="ECO:0000259" key="5">
    <source>
        <dbReference type="SMART" id="SM00062"/>
    </source>
</evidence>
<proteinExistence type="inferred from homology"/>
<comment type="caution">
    <text evidence="6">The sequence shown here is derived from an EMBL/GenBank/DDBJ whole genome shotgun (WGS) entry which is preliminary data.</text>
</comment>
<sequence>MKKALSLLIAGCMALSMAACGGSGASTATSTGGASSGSAPASTASEASTGEKTKVVVGYMPNYGSLAEVESALHEGYFEEQGLDVELMEFADGPTIIAAMESGSVQVGYIGSGAHKLAIQGQAKIFCMAHVGNADAVVTDASKGIETIEDLKGKTVGYSSGTSSEQILKYALEAHGMTMDDIKAQEMDASALVTAMLSGSLDACAAWSPMTFTIQEQLGDNYKVLADNMMFSDQSAAVSSWIVTPKYAEENADTILAFTKALMKAKDFRADEANYEQIAQWVADQTKTDYETCYQQRGDAEWQTSAELIESINDGSMEQMYKVQQEDFLKNGQIEAEVPVSDYVMFDNMLAAAE</sequence>
<dbReference type="InterPro" id="IPR015168">
    <property type="entry name" value="SsuA/THI5"/>
</dbReference>
<gene>
    <name evidence="6" type="ORF">QUW08_07735</name>
</gene>
<keyword evidence="7" id="KW-1185">Reference proteome</keyword>
<dbReference type="Proteomes" id="UP001529380">
    <property type="component" value="Unassembled WGS sequence"/>
</dbReference>
<dbReference type="EMBL" id="JAUDCL010000011">
    <property type="protein sequence ID" value="MDM8201181.1"/>
    <property type="molecule type" value="Genomic_DNA"/>
</dbReference>
<name>A0ABT7UQM0_9FIRM</name>
<evidence type="ECO:0000256" key="1">
    <source>
        <dbReference type="ARBA" id="ARBA00004418"/>
    </source>
</evidence>
<accession>A0ABT7UQM0</accession>
<dbReference type="SUPFAM" id="SSF53850">
    <property type="entry name" value="Periplasmic binding protein-like II"/>
    <property type="match status" value="1"/>
</dbReference>